<keyword evidence="1" id="KW-0472">Membrane</keyword>
<dbReference type="Proteomes" id="UP000023541">
    <property type="component" value="Unassembled WGS sequence"/>
</dbReference>
<evidence type="ECO:0000313" key="2">
    <source>
        <dbReference type="EMBL" id="EZH75577.1"/>
    </source>
</evidence>
<proteinExistence type="predicted"/>
<feature type="transmembrane region" description="Helical" evidence="1">
    <location>
        <begin position="178"/>
        <end position="196"/>
    </location>
</feature>
<feature type="transmembrane region" description="Helical" evidence="1">
    <location>
        <begin position="148"/>
        <end position="171"/>
    </location>
</feature>
<dbReference type="eggNOG" id="COG0842">
    <property type="taxonomic scope" value="Bacteria"/>
</dbReference>
<protein>
    <submittedName>
        <fullName evidence="2">Uncharacterized protein</fullName>
    </submittedName>
</protein>
<dbReference type="EMBL" id="AQRA01000001">
    <property type="protein sequence ID" value="EZH75577.1"/>
    <property type="molecule type" value="Genomic_DNA"/>
</dbReference>
<dbReference type="AlphaFoldDB" id="A0A023BZS5"/>
<reference evidence="2 3" key="1">
    <citation type="submission" date="2014-04" db="EMBL/GenBank/DDBJ databases">
        <title>Aquimarina sp. 22II-S11-z7 Genome Sequencing.</title>
        <authorList>
            <person name="Lai Q."/>
        </authorList>
    </citation>
    <scope>NUCLEOTIDE SEQUENCE [LARGE SCALE GENOMIC DNA]</scope>
    <source>
        <strain evidence="2 3">22II-S11-z7</strain>
    </source>
</reference>
<feature type="transmembrane region" description="Helical" evidence="1">
    <location>
        <begin position="115"/>
        <end position="136"/>
    </location>
</feature>
<dbReference type="RefSeq" id="WP_034238155.1">
    <property type="nucleotide sequence ID" value="NZ_AQRA01000001.1"/>
</dbReference>
<accession>A0A023BZS5</accession>
<name>A0A023BZS5_9FLAO</name>
<sequence>MKNFITIIKSDYLQRTRSYAFLITLCISLAVAYSFIPAPGASYSTIRIGDYLGFYNSSWIGYVTALMTSIFLSLVGFYLVNGTIKNDINSKVGQIIATTRVSNFGYLLSKTISNFLVLCTIAIIIFIMSIILFFLYNEGFSFEILQFITPYSIIVIPSLFFISVLAVLFEVFFIQKSILQNVLFFFLFSIMALSGSTDDTSKNFYLDAFGTKIITSQMEETVRSTVGQEDLGGLNIGFVLGNVSEANHFLFDGVDFPIGYILSRIGWIIFGILLLGLASLFFHRFKVKERFQLKSKKTLLQTKIDNDIDISILPKVALSFKILPLIKTEFILLVRSGYKWLWILNIAGMLGLCFAPLSIAHQMILPILWFLQVSRWSSLVTKERIFSTHFFTFASYQPLKRLLLSQVLSGILLALLLALPLLLRYMIQLDFMHITSIILGGIFIVSLAVLTGILTKGKKLFEILFFMITYANINAIPFTDYFGGLHHQYSYLGGIAILVVILLTISYSIRNIELKRI</sequence>
<feature type="transmembrane region" description="Helical" evidence="1">
    <location>
        <begin position="431"/>
        <end position="453"/>
    </location>
</feature>
<keyword evidence="1" id="KW-1133">Transmembrane helix</keyword>
<evidence type="ECO:0000256" key="1">
    <source>
        <dbReference type="SAM" id="Phobius"/>
    </source>
</evidence>
<keyword evidence="3" id="KW-1185">Reference proteome</keyword>
<evidence type="ECO:0000313" key="3">
    <source>
        <dbReference type="Proteomes" id="UP000023541"/>
    </source>
</evidence>
<keyword evidence="1" id="KW-0812">Transmembrane</keyword>
<feature type="transmembrane region" description="Helical" evidence="1">
    <location>
        <begin position="59"/>
        <end position="80"/>
    </location>
</feature>
<dbReference type="STRING" id="1317122.ATO12_01980"/>
<feature type="transmembrane region" description="Helical" evidence="1">
    <location>
        <begin position="460"/>
        <end position="477"/>
    </location>
</feature>
<dbReference type="OrthoDB" id="6017159at2"/>
<feature type="transmembrane region" description="Helical" evidence="1">
    <location>
        <begin position="489"/>
        <end position="509"/>
    </location>
</feature>
<comment type="caution">
    <text evidence="2">The sequence shown here is derived from an EMBL/GenBank/DDBJ whole genome shotgun (WGS) entry which is preliminary data.</text>
</comment>
<gene>
    <name evidence="2" type="ORF">ATO12_01980</name>
</gene>
<organism evidence="2 3">
    <name type="scientific">Aquimarina atlantica</name>
    <dbReference type="NCBI Taxonomy" id="1317122"/>
    <lineage>
        <taxon>Bacteria</taxon>
        <taxon>Pseudomonadati</taxon>
        <taxon>Bacteroidota</taxon>
        <taxon>Flavobacteriia</taxon>
        <taxon>Flavobacteriales</taxon>
        <taxon>Flavobacteriaceae</taxon>
        <taxon>Aquimarina</taxon>
    </lineage>
</organism>
<feature type="transmembrane region" description="Helical" evidence="1">
    <location>
        <begin position="258"/>
        <end position="282"/>
    </location>
</feature>
<feature type="transmembrane region" description="Helical" evidence="1">
    <location>
        <begin position="340"/>
        <end position="357"/>
    </location>
</feature>
<feature type="transmembrane region" description="Helical" evidence="1">
    <location>
        <begin position="402"/>
        <end position="425"/>
    </location>
</feature>
<feature type="transmembrane region" description="Helical" evidence="1">
    <location>
        <begin position="20"/>
        <end position="39"/>
    </location>
</feature>